<feature type="domain" description="Glycosyl transferase family 1" evidence="2">
    <location>
        <begin position="182"/>
        <end position="337"/>
    </location>
</feature>
<dbReference type="Gene3D" id="3.40.50.2000">
    <property type="entry name" value="Glycogen Phosphorylase B"/>
    <property type="match status" value="1"/>
</dbReference>
<dbReference type="RefSeq" id="WP_052358688.1">
    <property type="nucleotide sequence ID" value="NZ_CP006577.1"/>
</dbReference>
<evidence type="ECO:0000259" key="2">
    <source>
        <dbReference type="Pfam" id="PF00534"/>
    </source>
</evidence>
<organism evidence="3 4">
    <name type="scientific">Archaeoglobus fulgidus DSM 8774</name>
    <dbReference type="NCBI Taxonomy" id="1344584"/>
    <lineage>
        <taxon>Archaea</taxon>
        <taxon>Methanobacteriati</taxon>
        <taxon>Methanobacteriota</taxon>
        <taxon>Archaeoglobi</taxon>
        <taxon>Archaeoglobales</taxon>
        <taxon>Archaeoglobaceae</taxon>
        <taxon>Archaeoglobus</taxon>
    </lineage>
</organism>
<dbReference type="HOGENOM" id="CLU_041001_0_0_2"/>
<dbReference type="KEGG" id="afg:AFULGI_00006830"/>
<accession>A0A075WEB8</accession>
<evidence type="ECO:0000313" key="4">
    <source>
        <dbReference type="Proteomes" id="UP000028501"/>
    </source>
</evidence>
<dbReference type="GO" id="GO:0016757">
    <property type="term" value="F:glycosyltransferase activity"/>
    <property type="evidence" value="ECO:0007669"/>
    <property type="project" value="InterPro"/>
</dbReference>
<dbReference type="InterPro" id="IPR001296">
    <property type="entry name" value="Glyco_trans_1"/>
</dbReference>
<proteinExistence type="predicted"/>
<dbReference type="AlphaFoldDB" id="A0A075WEB8"/>
<name>A0A075WEB8_ARCFL</name>
<dbReference type="Proteomes" id="UP000028501">
    <property type="component" value="Chromosome"/>
</dbReference>
<reference evidence="3 4" key="1">
    <citation type="submission" date="2013-07" db="EMBL/GenBank/DDBJ databases">
        <title>Genome of Archaeoglobus fulgidus.</title>
        <authorList>
            <person name="Fiebig A."/>
            <person name="Birkeland N.-K."/>
        </authorList>
    </citation>
    <scope>NUCLEOTIDE SEQUENCE [LARGE SCALE GENOMIC DNA]</scope>
    <source>
        <strain evidence="3 4">DSM 8774</strain>
    </source>
</reference>
<dbReference type="SUPFAM" id="SSF53756">
    <property type="entry name" value="UDP-Glycosyltransferase/glycogen phosphorylase"/>
    <property type="match status" value="1"/>
</dbReference>
<dbReference type="Pfam" id="PF00534">
    <property type="entry name" value="Glycos_transf_1"/>
    <property type="match status" value="1"/>
</dbReference>
<dbReference type="PANTHER" id="PTHR46401">
    <property type="entry name" value="GLYCOSYLTRANSFERASE WBBK-RELATED"/>
    <property type="match status" value="1"/>
</dbReference>
<keyword evidence="1 3" id="KW-0808">Transferase</keyword>
<sequence length="363" mass="42551">MKIAVFHESFGEIGGGEILASYLGRALNSKVYSIVKDENINTLGFEDISQHLPLVAKILRRFRSFDYLTWSNVDVRDFGDYDVVITSGLTARALITPDDVMHVHYNHSPARWLYDLWHHRRKSKGWLKRNVLLPLALEFFRIWDTAVDKRVDYYFSNSPVTKRRLWKYLKRDSVVLYPPIEFDKYKCKNSEDFYLFVGRLWHEKRPEEAIRGCIKAKKKIVVIGSGYLEKYLRDKYGKNPYVEIKGFVSEEEKVDLLASCKAVIYPCIAEDFGIVPIEAFASGKPVIADNSGFPPYVVNEERGIITDCSNPDNIAKAIEELEKKKYDPDKIREFAKQFDFSVFKENLWYWLKRWYDEFSQNVR</sequence>
<protein>
    <submittedName>
        <fullName evidence="3">Glycosyltransferase</fullName>
    </submittedName>
</protein>
<gene>
    <name evidence="3" type="ORF">AFULGI_00006830</name>
</gene>
<dbReference type="GeneID" id="24794206"/>
<dbReference type="PANTHER" id="PTHR46401:SF2">
    <property type="entry name" value="GLYCOSYLTRANSFERASE WBBK-RELATED"/>
    <property type="match status" value="1"/>
</dbReference>
<evidence type="ECO:0000256" key="1">
    <source>
        <dbReference type="ARBA" id="ARBA00022679"/>
    </source>
</evidence>
<evidence type="ECO:0000313" key="3">
    <source>
        <dbReference type="EMBL" id="AIG97484.1"/>
    </source>
</evidence>
<dbReference type="EMBL" id="CP006577">
    <property type="protein sequence ID" value="AIG97484.1"/>
    <property type="molecule type" value="Genomic_DNA"/>
</dbReference>